<protein>
    <submittedName>
        <fullName evidence="2">Uncharacterized protein</fullName>
    </submittedName>
</protein>
<dbReference type="InParanoid" id="A0A136J0H6"/>
<evidence type="ECO:0000313" key="2">
    <source>
        <dbReference type="EMBL" id="KXJ90678.1"/>
    </source>
</evidence>
<feature type="compositionally biased region" description="Basic and acidic residues" evidence="1">
    <location>
        <begin position="64"/>
        <end position="88"/>
    </location>
</feature>
<feature type="compositionally biased region" description="Polar residues" evidence="1">
    <location>
        <begin position="180"/>
        <end position="189"/>
    </location>
</feature>
<dbReference type="AlphaFoldDB" id="A0A136J0H6"/>
<sequence>MRTTLRSGKSDKTSTTIHKSRSSGPTKKPGASMAATLAWTGRDSRESKVKSRSQNKTPLQARTPDQRRSGEIPRVKATTERNQWDSHSRRLVAAHESATSTSASASRSSPEPVRDSGEFSHTTSSTLALGAASNALNNMNLQDRHDSGSNLREEIDALSKRGAAAAHDKPSASRGGSHVPGSNSESTVNRVKRKPATRSSGLEPNSTRKRDAKHRTGRDQRDTLESTDEDLGVSQTPRRRPKDQQPRSHGSSEDEGASTQTSEDEETRKAKMEWQKRKKAVLRSLPPGVDEAAAQAIFNEIVVQGDEVHWNDVAGL</sequence>
<feature type="compositionally biased region" description="Polar residues" evidence="1">
    <location>
        <begin position="1"/>
        <end position="25"/>
    </location>
</feature>
<proteinExistence type="predicted"/>
<accession>A0A136J0H6</accession>
<feature type="non-terminal residue" evidence="2">
    <location>
        <position position="316"/>
    </location>
</feature>
<dbReference type="Proteomes" id="UP000070501">
    <property type="component" value="Unassembled WGS sequence"/>
</dbReference>
<keyword evidence="3" id="KW-1185">Reference proteome</keyword>
<dbReference type="EMBL" id="KQ964252">
    <property type="protein sequence ID" value="KXJ90678.1"/>
    <property type="molecule type" value="Genomic_DNA"/>
</dbReference>
<gene>
    <name evidence="2" type="ORF">Micbo1qcDRAFT_164302</name>
</gene>
<evidence type="ECO:0000313" key="3">
    <source>
        <dbReference type="Proteomes" id="UP000070501"/>
    </source>
</evidence>
<organism evidence="2 3">
    <name type="scientific">Microdochium bolleyi</name>
    <dbReference type="NCBI Taxonomy" id="196109"/>
    <lineage>
        <taxon>Eukaryota</taxon>
        <taxon>Fungi</taxon>
        <taxon>Dikarya</taxon>
        <taxon>Ascomycota</taxon>
        <taxon>Pezizomycotina</taxon>
        <taxon>Sordariomycetes</taxon>
        <taxon>Xylariomycetidae</taxon>
        <taxon>Xylariales</taxon>
        <taxon>Microdochiaceae</taxon>
        <taxon>Microdochium</taxon>
    </lineage>
</organism>
<reference evidence="3" key="1">
    <citation type="submission" date="2016-02" db="EMBL/GenBank/DDBJ databases">
        <title>Draft genome sequence of Microdochium bolleyi, a fungal endophyte of beachgrass.</title>
        <authorList>
            <consortium name="DOE Joint Genome Institute"/>
            <person name="David A.S."/>
            <person name="May G."/>
            <person name="Haridas S."/>
            <person name="Lim J."/>
            <person name="Wang M."/>
            <person name="Labutti K."/>
            <person name="Lipzen A."/>
            <person name="Barry K."/>
            <person name="Grigoriev I.V."/>
        </authorList>
    </citation>
    <scope>NUCLEOTIDE SEQUENCE [LARGE SCALE GENOMIC DNA]</scope>
    <source>
        <strain evidence="3">J235TASD1</strain>
    </source>
</reference>
<dbReference type="STRING" id="196109.A0A136J0H6"/>
<feature type="region of interest" description="Disordered" evidence="1">
    <location>
        <begin position="1"/>
        <end position="126"/>
    </location>
</feature>
<dbReference type="OrthoDB" id="10251136at2759"/>
<evidence type="ECO:0000256" key="1">
    <source>
        <dbReference type="SAM" id="MobiDB-lite"/>
    </source>
</evidence>
<feature type="compositionally biased region" description="Low complexity" evidence="1">
    <location>
        <begin position="94"/>
        <end position="111"/>
    </location>
</feature>
<feature type="compositionally biased region" description="Basic and acidic residues" evidence="1">
    <location>
        <begin position="142"/>
        <end position="159"/>
    </location>
</feature>
<feature type="region of interest" description="Disordered" evidence="1">
    <location>
        <begin position="138"/>
        <end position="278"/>
    </location>
</feature>
<feature type="compositionally biased region" description="Basic and acidic residues" evidence="1">
    <location>
        <begin position="242"/>
        <end position="252"/>
    </location>
</feature>
<feature type="compositionally biased region" description="Basic and acidic residues" evidence="1">
    <location>
        <begin position="266"/>
        <end position="275"/>
    </location>
</feature>
<name>A0A136J0H6_9PEZI</name>